<evidence type="ECO:0000313" key="4">
    <source>
        <dbReference type="Proteomes" id="UP001327093"/>
    </source>
</evidence>
<evidence type="ECO:0000313" key="3">
    <source>
        <dbReference type="EMBL" id="MEB3366633.1"/>
    </source>
</evidence>
<keyword evidence="1" id="KW-0812">Transmembrane</keyword>
<reference evidence="3 4" key="1">
    <citation type="submission" date="2023-10" db="EMBL/GenBank/DDBJ databases">
        <title>Saccharopolyspora sp. nov., isolated from mangrove soil.</title>
        <authorList>
            <person name="Lu Y."/>
            <person name="Liu W."/>
        </authorList>
    </citation>
    <scope>NUCLEOTIDE SEQUENCE [LARGE SCALE GENOMIC DNA]</scope>
    <source>
        <strain evidence="3 4">S2-29</strain>
    </source>
</reference>
<gene>
    <name evidence="3" type="ORF">R4I43_04375</name>
</gene>
<organism evidence="3 4">
    <name type="scientific">Saccharopolyspora mangrovi</name>
    <dbReference type="NCBI Taxonomy" id="3082379"/>
    <lineage>
        <taxon>Bacteria</taxon>
        <taxon>Bacillati</taxon>
        <taxon>Actinomycetota</taxon>
        <taxon>Actinomycetes</taxon>
        <taxon>Pseudonocardiales</taxon>
        <taxon>Pseudonocardiaceae</taxon>
        <taxon>Saccharopolyspora</taxon>
    </lineage>
</organism>
<dbReference type="EMBL" id="JAWLNX010000002">
    <property type="protein sequence ID" value="MEB3366633.1"/>
    <property type="molecule type" value="Genomic_DNA"/>
</dbReference>
<protein>
    <submittedName>
        <fullName evidence="3">Uncharacterized protein</fullName>
    </submittedName>
</protein>
<feature type="signal peptide" evidence="2">
    <location>
        <begin position="1"/>
        <end position="26"/>
    </location>
</feature>
<keyword evidence="1" id="KW-1133">Transmembrane helix</keyword>
<feature type="transmembrane region" description="Helical" evidence="1">
    <location>
        <begin position="36"/>
        <end position="54"/>
    </location>
</feature>
<sequence length="76" mass="8085">MRNRPLVWACAAVLVASGLIAFHVVAAPRGELAGGLHIGMGLIFVGLLAAKHYLDQKALALSKRRHGDRASQQARS</sequence>
<accession>A0ABU6A592</accession>
<keyword evidence="2" id="KW-0732">Signal</keyword>
<name>A0ABU6A592_9PSEU</name>
<proteinExistence type="predicted"/>
<dbReference type="Proteomes" id="UP001327093">
    <property type="component" value="Unassembled WGS sequence"/>
</dbReference>
<evidence type="ECO:0000256" key="2">
    <source>
        <dbReference type="SAM" id="SignalP"/>
    </source>
</evidence>
<keyword evidence="4" id="KW-1185">Reference proteome</keyword>
<keyword evidence="1" id="KW-0472">Membrane</keyword>
<evidence type="ECO:0000256" key="1">
    <source>
        <dbReference type="SAM" id="Phobius"/>
    </source>
</evidence>
<dbReference type="RefSeq" id="WP_324264199.1">
    <property type="nucleotide sequence ID" value="NZ_JAWLNX010000002.1"/>
</dbReference>
<feature type="chain" id="PRO_5045490569" evidence="2">
    <location>
        <begin position="27"/>
        <end position="76"/>
    </location>
</feature>
<comment type="caution">
    <text evidence="3">The sequence shown here is derived from an EMBL/GenBank/DDBJ whole genome shotgun (WGS) entry which is preliminary data.</text>
</comment>